<dbReference type="AlphaFoldDB" id="A0A318K0Z5"/>
<accession>A0A318K0Z5</accession>
<proteinExistence type="predicted"/>
<organism evidence="1 2">
    <name type="scientific">Nocardia tenerifensis</name>
    <dbReference type="NCBI Taxonomy" id="228006"/>
    <lineage>
        <taxon>Bacteria</taxon>
        <taxon>Bacillati</taxon>
        <taxon>Actinomycetota</taxon>
        <taxon>Actinomycetes</taxon>
        <taxon>Mycobacteriales</taxon>
        <taxon>Nocardiaceae</taxon>
        <taxon>Nocardia</taxon>
    </lineage>
</organism>
<dbReference type="EMBL" id="QJKF01000009">
    <property type="protein sequence ID" value="PXX61016.1"/>
    <property type="molecule type" value="Genomic_DNA"/>
</dbReference>
<dbReference type="Proteomes" id="UP000247569">
    <property type="component" value="Unassembled WGS sequence"/>
</dbReference>
<evidence type="ECO:0000313" key="2">
    <source>
        <dbReference type="Proteomes" id="UP000247569"/>
    </source>
</evidence>
<reference evidence="1 2" key="1">
    <citation type="submission" date="2018-05" db="EMBL/GenBank/DDBJ databases">
        <title>Genomic Encyclopedia of Type Strains, Phase IV (KMG-IV): sequencing the most valuable type-strain genomes for metagenomic binning, comparative biology and taxonomic classification.</title>
        <authorList>
            <person name="Goeker M."/>
        </authorList>
    </citation>
    <scope>NUCLEOTIDE SEQUENCE [LARGE SCALE GENOMIC DNA]</scope>
    <source>
        <strain evidence="1 2">DSM 44704</strain>
    </source>
</reference>
<gene>
    <name evidence="1" type="ORF">DFR70_109207</name>
</gene>
<keyword evidence="2" id="KW-1185">Reference proteome</keyword>
<dbReference type="RefSeq" id="WP_157195569.1">
    <property type="nucleotide sequence ID" value="NZ_QJKF01000009.1"/>
</dbReference>
<comment type="caution">
    <text evidence="1">The sequence shown here is derived from an EMBL/GenBank/DDBJ whole genome shotgun (WGS) entry which is preliminary data.</text>
</comment>
<sequence length="46" mass="5081">MSVAVELMDPYLFERVELAEDEGATEDRIMGVLPCCMCGGCCRCYA</sequence>
<evidence type="ECO:0000313" key="1">
    <source>
        <dbReference type="EMBL" id="PXX61016.1"/>
    </source>
</evidence>
<protein>
    <submittedName>
        <fullName evidence="1">Uncharacterized protein</fullName>
    </submittedName>
</protein>
<name>A0A318K0Z5_9NOCA</name>